<accession>A0A061SSD9</accession>
<evidence type="ECO:0000313" key="2">
    <source>
        <dbReference type="EMBL" id="KAJ03802.1"/>
    </source>
</evidence>
<dbReference type="EMBL" id="JEMU01000004">
    <property type="protein sequence ID" value="KAJ03802.1"/>
    <property type="molecule type" value="Genomic_DNA"/>
</dbReference>
<dbReference type="Pfam" id="PF01370">
    <property type="entry name" value="Epimerase"/>
    <property type="match status" value="1"/>
</dbReference>
<keyword evidence="3" id="KW-1185">Reference proteome</keyword>
<dbReference type="AlphaFoldDB" id="A0A061SSD9"/>
<protein>
    <submittedName>
        <fullName evidence="2">NAD-dependent epimerase</fullName>
    </submittedName>
</protein>
<evidence type="ECO:0000259" key="1">
    <source>
        <dbReference type="Pfam" id="PF01370"/>
    </source>
</evidence>
<name>A0A061SSD9_9RHOB</name>
<dbReference type="PANTHER" id="PTHR43245">
    <property type="entry name" value="BIFUNCTIONAL POLYMYXIN RESISTANCE PROTEIN ARNA"/>
    <property type="match status" value="1"/>
</dbReference>
<proteinExistence type="predicted"/>
<dbReference type="SUPFAM" id="SSF51735">
    <property type="entry name" value="NAD(P)-binding Rossmann-fold domains"/>
    <property type="match status" value="1"/>
</dbReference>
<comment type="caution">
    <text evidence="2">The sequence shown here is derived from an EMBL/GenBank/DDBJ whole genome shotgun (WGS) entry which is preliminary data.</text>
</comment>
<dbReference type="InterPro" id="IPR001509">
    <property type="entry name" value="Epimerase_deHydtase"/>
</dbReference>
<evidence type="ECO:0000313" key="3">
    <source>
        <dbReference type="Proteomes" id="UP000027337"/>
    </source>
</evidence>
<dbReference type="Proteomes" id="UP000027337">
    <property type="component" value="Unassembled WGS sequence"/>
</dbReference>
<dbReference type="InterPro" id="IPR050177">
    <property type="entry name" value="Lipid_A_modif_metabolic_enz"/>
</dbReference>
<dbReference type="STRING" id="83219.PM02_05655"/>
<sequence length="296" mass="31213">MDGSGVISAIDRPGESPVLVLGAGGRLGRMCRQYWPVDHDLISQSRQIGVGDVRFDPLLDQSALIAAARVKRAVVCLAGVVPKGTKEPSVDFGLNSDLACAAVQAAKAAGCPRVFLASSAAVYGRQIGPLSETTRPCPNGAYGRSKLRMEEEAHAIGIALDQPVTSLRIGNVAGADAILGGWHRGMRIDQLPDGTTPRRSYIGGVELAKLIYQLSRIPHVPPVLNVALSGAIEARSLLDAAGLPWSYRRAGADVIPDVTLNVDLLGRVLGHAVPRVDAVKLVSDWQCGPRRQACAV</sequence>
<dbReference type="PANTHER" id="PTHR43245:SF23">
    <property type="entry name" value="NAD(P)-BINDING DOMAIN-CONTAINING PROTEIN"/>
    <property type="match status" value="1"/>
</dbReference>
<dbReference type="eggNOG" id="COG0451">
    <property type="taxonomic scope" value="Bacteria"/>
</dbReference>
<organism evidence="2 3">
    <name type="scientific">Sulfitobacter mediterraneus</name>
    <dbReference type="NCBI Taxonomy" id="83219"/>
    <lineage>
        <taxon>Bacteria</taxon>
        <taxon>Pseudomonadati</taxon>
        <taxon>Pseudomonadota</taxon>
        <taxon>Alphaproteobacteria</taxon>
        <taxon>Rhodobacterales</taxon>
        <taxon>Roseobacteraceae</taxon>
        <taxon>Sulfitobacter</taxon>
    </lineage>
</organism>
<reference evidence="2 3" key="1">
    <citation type="journal article" date="2014" name="Genome Announc.">
        <title>Draft Genome Sequences of Two Isolates of the Roseobacter Group, Sulfitobacter sp. Strains 3SOLIMAR09 and 1FIGIMAR09, from Harbors of Mallorca Island (Mediterranean Sea).</title>
        <authorList>
            <person name="Mas-Llado M."/>
            <person name="Pina-Villalonga J.M."/>
            <person name="Brunet-Galmes I."/>
            <person name="Nogales B."/>
            <person name="Bosch R."/>
        </authorList>
    </citation>
    <scope>NUCLEOTIDE SEQUENCE [LARGE SCALE GENOMIC DNA]</scope>
    <source>
        <strain evidence="2 3">1FIGIMAR09</strain>
    </source>
</reference>
<dbReference type="Gene3D" id="3.40.50.720">
    <property type="entry name" value="NAD(P)-binding Rossmann-like Domain"/>
    <property type="match status" value="1"/>
</dbReference>
<gene>
    <name evidence="2" type="ORF">PM02_05655</name>
</gene>
<feature type="domain" description="NAD-dependent epimerase/dehydratase" evidence="1">
    <location>
        <begin position="18"/>
        <end position="176"/>
    </location>
</feature>
<dbReference type="InterPro" id="IPR036291">
    <property type="entry name" value="NAD(P)-bd_dom_sf"/>
</dbReference>